<dbReference type="EMBL" id="OU015566">
    <property type="protein sequence ID" value="CAG5102982.1"/>
    <property type="molecule type" value="Genomic_DNA"/>
</dbReference>
<reference evidence="1 2" key="1">
    <citation type="submission" date="2021-04" db="EMBL/GenBank/DDBJ databases">
        <authorList>
            <person name="Bliznina A."/>
        </authorList>
    </citation>
    <scope>NUCLEOTIDE SEQUENCE [LARGE SCALE GENOMIC DNA]</scope>
</reference>
<proteinExistence type="predicted"/>
<sequence>MSLVNILDFILECVFFRPKLIESLTLKINHFVAEKLKNHFEEKNLKENIDRCRHIHIDLRTEFNSNFNHSDKSLSGKYEKTKLVFKIINNYKNLLFAQAKSIKMESSLEGEIESVIGNMAEELLKNERKTRIEDKPVRIKQVLYRQNRLQNIFKAFDDKILADISLIAKFLSPGT</sequence>
<gene>
    <name evidence="1" type="ORF">OKIOD_LOCUS9324</name>
</gene>
<protein>
    <submittedName>
        <fullName evidence="1">Oidioi.mRNA.OKI2018_I69.chr1.g559.t1.cds</fullName>
    </submittedName>
</protein>
<accession>A0ABN7SK86</accession>
<dbReference type="Proteomes" id="UP001158576">
    <property type="component" value="Chromosome 1"/>
</dbReference>
<organism evidence="1 2">
    <name type="scientific">Oikopleura dioica</name>
    <name type="common">Tunicate</name>
    <dbReference type="NCBI Taxonomy" id="34765"/>
    <lineage>
        <taxon>Eukaryota</taxon>
        <taxon>Metazoa</taxon>
        <taxon>Chordata</taxon>
        <taxon>Tunicata</taxon>
        <taxon>Appendicularia</taxon>
        <taxon>Copelata</taxon>
        <taxon>Oikopleuridae</taxon>
        <taxon>Oikopleura</taxon>
    </lineage>
</organism>
<evidence type="ECO:0000313" key="1">
    <source>
        <dbReference type="EMBL" id="CAG5102982.1"/>
    </source>
</evidence>
<evidence type="ECO:0000313" key="2">
    <source>
        <dbReference type="Proteomes" id="UP001158576"/>
    </source>
</evidence>
<keyword evidence="2" id="KW-1185">Reference proteome</keyword>
<name>A0ABN7SK86_OIKDI</name>